<dbReference type="AlphaFoldDB" id="L7M9W6"/>
<protein>
    <submittedName>
        <fullName evidence="2">Putative metastriate ixostatin family member</fullName>
    </submittedName>
</protein>
<feature type="signal peptide" evidence="1">
    <location>
        <begin position="1"/>
        <end position="22"/>
    </location>
</feature>
<keyword evidence="1" id="KW-0732">Signal</keyword>
<accession>L7M9W6</accession>
<evidence type="ECO:0000313" key="2">
    <source>
        <dbReference type="EMBL" id="JAA60845.1"/>
    </source>
</evidence>
<reference evidence="2" key="2">
    <citation type="journal article" date="2015" name="J. Proteomics">
        <title>Sexual differences in the sialomes of the zebra tick, Rhipicephalus pulchellus.</title>
        <authorList>
            <person name="Tan A.W."/>
            <person name="Francischetti I.M."/>
            <person name="Slovak M."/>
            <person name="Kini R.M."/>
            <person name="Ribeiro J.M."/>
        </authorList>
    </citation>
    <scope>NUCLEOTIDE SEQUENCE</scope>
    <source>
        <tissue evidence="2">Salivary gland</tissue>
    </source>
</reference>
<name>L7M9W6_RHIPC</name>
<proteinExistence type="evidence at transcript level"/>
<dbReference type="EMBL" id="GACK01004189">
    <property type="protein sequence ID" value="JAA60845.1"/>
    <property type="molecule type" value="mRNA"/>
</dbReference>
<reference evidence="2" key="1">
    <citation type="submission" date="2012-11" db="EMBL/GenBank/DDBJ databases">
        <authorList>
            <person name="Lucero-Rivera Y.E."/>
            <person name="Tovar-Ramirez D."/>
        </authorList>
    </citation>
    <scope>NUCLEOTIDE SEQUENCE</scope>
    <source>
        <tissue evidence="2">Salivary gland</tissue>
    </source>
</reference>
<evidence type="ECO:0000256" key="1">
    <source>
        <dbReference type="SAM" id="SignalP"/>
    </source>
</evidence>
<feature type="chain" id="PRO_5003981492" evidence="1">
    <location>
        <begin position="23"/>
        <end position="104"/>
    </location>
</feature>
<organism evidence="2">
    <name type="scientific">Rhipicephalus pulchellus</name>
    <name type="common">Yellow backed tick</name>
    <name type="synonym">Dermacentor pulchellus</name>
    <dbReference type="NCBI Taxonomy" id="72859"/>
    <lineage>
        <taxon>Eukaryota</taxon>
        <taxon>Metazoa</taxon>
        <taxon>Ecdysozoa</taxon>
        <taxon>Arthropoda</taxon>
        <taxon>Chelicerata</taxon>
        <taxon>Arachnida</taxon>
        <taxon>Acari</taxon>
        <taxon>Parasitiformes</taxon>
        <taxon>Ixodida</taxon>
        <taxon>Ixodoidea</taxon>
        <taxon>Ixodidae</taxon>
        <taxon>Rhipicephalinae</taxon>
        <taxon>Rhipicephalus</taxon>
        <taxon>Rhipicephalus</taxon>
    </lineage>
</organism>
<sequence>MHKMMACWISLALLAVIAYVSGITPPRGCSLVTSTSFRNTSRSRFSQFCKTVNDEEYPNRTWIGIKFIKTQCTICCAGINTTGHIHYNVSTLSKTLGDICKKRG</sequence>